<keyword evidence="6" id="KW-1185">Reference proteome</keyword>
<dbReference type="PANTHER" id="PTHR30036:SF7">
    <property type="entry name" value="ABC TRANSPORTER PERIPLASMIC-BINDING PROTEIN YPHF"/>
    <property type="match status" value="1"/>
</dbReference>
<dbReference type="SUPFAM" id="SSF53822">
    <property type="entry name" value="Periplasmic binding protein-like I"/>
    <property type="match status" value="1"/>
</dbReference>
<evidence type="ECO:0000259" key="4">
    <source>
        <dbReference type="Pfam" id="PF13407"/>
    </source>
</evidence>
<reference evidence="5 6" key="1">
    <citation type="submission" date="2018-06" db="EMBL/GenBank/DDBJ databases">
        <title>Genomic Encyclopedia of Type Strains, Phase IV (KMG-IV): sequencing the most valuable type-strain genomes for metagenomic binning, comparative biology and taxonomic classification.</title>
        <authorList>
            <person name="Goeker M."/>
        </authorList>
    </citation>
    <scope>NUCLEOTIDE SEQUENCE [LARGE SCALE GENOMIC DNA]</scope>
    <source>
        <strain evidence="5 6">DSM 25532</strain>
    </source>
</reference>
<proteinExistence type="inferred from homology"/>
<sequence>MKPRLRLLLLPILAVSGCLALTQCGKSGEPSGGGKPRVAYMGNAIAPFWTIAEKGARKAADEFGVEVDVRMPANGAADQKRMVEELLARGIKGIAFSPADPKNQLDLMQEIAKNTILITQDSDAPDAPRQCFVGMDNYQAGRLCGKLIKEAMPEGGTVMCFVGRAGQLNAKQRRQGLTDELLDRPEGQQGDDPPDVELKGAKYTILGTRTDEVDFAKAKSNVQDALTRHQDIGCLVGLFSYNTPKIYEAVKEANRLGKVKIVGFDEEDDTLRGVQEGHIYGTVVQSPYHYGYESVRILAALAKGDKSVIPASKFVEVPAKAVKKGDVDAFWKQLKELVK</sequence>
<feature type="chain" id="PRO_5016844641" evidence="3">
    <location>
        <begin position="21"/>
        <end position="339"/>
    </location>
</feature>
<comment type="subcellular location">
    <subcellularLocation>
        <location evidence="1">Cell envelope</location>
    </subcellularLocation>
</comment>
<dbReference type="Pfam" id="PF13407">
    <property type="entry name" value="Peripla_BP_4"/>
    <property type="match status" value="1"/>
</dbReference>
<evidence type="ECO:0000313" key="6">
    <source>
        <dbReference type="Proteomes" id="UP000253426"/>
    </source>
</evidence>
<dbReference type="AlphaFoldDB" id="A0A366HRN2"/>
<dbReference type="PANTHER" id="PTHR30036">
    <property type="entry name" value="D-XYLOSE-BINDING PERIPLASMIC PROTEIN"/>
    <property type="match status" value="1"/>
</dbReference>
<evidence type="ECO:0000313" key="5">
    <source>
        <dbReference type="EMBL" id="RBP46341.1"/>
    </source>
</evidence>
<feature type="domain" description="Periplasmic binding protein" evidence="4">
    <location>
        <begin position="47"/>
        <end position="306"/>
    </location>
</feature>
<dbReference type="InterPro" id="IPR025997">
    <property type="entry name" value="SBP_2_dom"/>
</dbReference>
<protein>
    <submittedName>
        <fullName evidence="5">Monosaccharide ABC transporter substrate-binding protein (CUT2 family)</fullName>
    </submittedName>
</protein>
<gene>
    <name evidence="5" type="ORF">DES53_102731</name>
</gene>
<name>A0A366HRN2_9BACT</name>
<dbReference type="OrthoDB" id="569491at2"/>
<evidence type="ECO:0000256" key="2">
    <source>
        <dbReference type="ARBA" id="ARBA00007639"/>
    </source>
</evidence>
<comment type="similarity">
    <text evidence="2">Belongs to the bacterial solute-binding protein 2 family.</text>
</comment>
<accession>A0A366HRN2</accession>
<dbReference type="GO" id="GO:0030288">
    <property type="term" value="C:outer membrane-bounded periplasmic space"/>
    <property type="evidence" value="ECO:0007669"/>
    <property type="project" value="TreeGrafter"/>
</dbReference>
<comment type="caution">
    <text evidence="5">The sequence shown here is derived from an EMBL/GenBank/DDBJ whole genome shotgun (WGS) entry which is preliminary data.</text>
</comment>
<dbReference type="PROSITE" id="PS51257">
    <property type="entry name" value="PROKAR_LIPOPROTEIN"/>
    <property type="match status" value="1"/>
</dbReference>
<keyword evidence="3" id="KW-0732">Signal</keyword>
<dbReference type="CDD" id="cd06314">
    <property type="entry name" value="PBP1_tmGBP"/>
    <property type="match status" value="1"/>
</dbReference>
<dbReference type="Proteomes" id="UP000253426">
    <property type="component" value="Unassembled WGS sequence"/>
</dbReference>
<evidence type="ECO:0000256" key="3">
    <source>
        <dbReference type="SAM" id="SignalP"/>
    </source>
</evidence>
<feature type="signal peptide" evidence="3">
    <location>
        <begin position="1"/>
        <end position="20"/>
    </location>
</feature>
<dbReference type="InterPro" id="IPR050555">
    <property type="entry name" value="Bact_Solute-Bind_Prot2"/>
</dbReference>
<evidence type="ECO:0000256" key="1">
    <source>
        <dbReference type="ARBA" id="ARBA00004196"/>
    </source>
</evidence>
<dbReference type="GO" id="GO:0030246">
    <property type="term" value="F:carbohydrate binding"/>
    <property type="evidence" value="ECO:0007669"/>
    <property type="project" value="TreeGrafter"/>
</dbReference>
<organism evidence="5 6">
    <name type="scientific">Roseimicrobium gellanilyticum</name>
    <dbReference type="NCBI Taxonomy" id="748857"/>
    <lineage>
        <taxon>Bacteria</taxon>
        <taxon>Pseudomonadati</taxon>
        <taxon>Verrucomicrobiota</taxon>
        <taxon>Verrucomicrobiia</taxon>
        <taxon>Verrucomicrobiales</taxon>
        <taxon>Verrucomicrobiaceae</taxon>
        <taxon>Roseimicrobium</taxon>
    </lineage>
</organism>
<dbReference type="EMBL" id="QNRR01000002">
    <property type="protein sequence ID" value="RBP46341.1"/>
    <property type="molecule type" value="Genomic_DNA"/>
</dbReference>
<dbReference type="Gene3D" id="3.40.50.2300">
    <property type="match status" value="2"/>
</dbReference>
<dbReference type="RefSeq" id="WP_113957865.1">
    <property type="nucleotide sequence ID" value="NZ_QNRR01000002.1"/>
</dbReference>
<dbReference type="InterPro" id="IPR028082">
    <property type="entry name" value="Peripla_BP_I"/>
</dbReference>